<evidence type="ECO:0000313" key="2">
    <source>
        <dbReference type="Proteomes" id="UP000003179"/>
    </source>
</evidence>
<reference evidence="1" key="1">
    <citation type="submission" date="2010-08" db="EMBL/GenBank/DDBJ databases">
        <authorList>
            <person name="Weinstock G."/>
            <person name="Sodergren E."/>
            <person name="Clifton S."/>
            <person name="Fulton L."/>
            <person name="Fulton B."/>
            <person name="Courtney L."/>
            <person name="Fronick C."/>
            <person name="Harrison M."/>
            <person name="Strong C."/>
            <person name="Farmer C."/>
            <person name="Delahaunty K."/>
            <person name="Markovic C."/>
            <person name="Hall O."/>
            <person name="Minx P."/>
            <person name="Tomlinson C."/>
            <person name="Mitreva M."/>
            <person name="Hou S."/>
            <person name="Chen J."/>
            <person name="Wollam A."/>
            <person name="Pepin K.H."/>
            <person name="Johnson M."/>
            <person name="Bhonagiri V."/>
            <person name="Zhang X."/>
            <person name="Suruliraj S."/>
            <person name="Warren W."/>
            <person name="Chinwalla A."/>
            <person name="Mardis E.R."/>
            <person name="Wilson R.K."/>
        </authorList>
    </citation>
    <scope>NUCLEOTIDE SEQUENCE [LARGE SCALE GENOMIC DNA]</scope>
    <source>
        <strain evidence="1">HL044PA1</strain>
    </source>
</reference>
<keyword evidence="2" id="KW-1185">Reference proteome</keyword>
<sequence>MVDFLLMDECSWEYIPLSDFDSTLESESLTLKSTLADFS</sequence>
<organism evidence="1 2">
    <name type="scientific">Cutibacterium modestum HL044PA1</name>
    <dbReference type="NCBI Taxonomy" id="765109"/>
    <lineage>
        <taxon>Bacteria</taxon>
        <taxon>Bacillati</taxon>
        <taxon>Actinomycetota</taxon>
        <taxon>Actinomycetes</taxon>
        <taxon>Propionibacteriales</taxon>
        <taxon>Propionibacteriaceae</taxon>
        <taxon>Cutibacterium</taxon>
        <taxon>Cutibacterium modestum</taxon>
    </lineage>
</organism>
<accession>A0ABN0C5Y3</accession>
<comment type="caution">
    <text evidence="1">The sequence shown here is derived from an EMBL/GenBank/DDBJ whole genome shotgun (WGS) entry which is preliminary data.</text>
</comment>
<proteinExistence type="predicted"/>
<name>A0ABN0C5Y3_9ACTN</name>
<evidence type="ECO:0000313" key="1">
    <source>
        <dbReference type="EMBL" id="EFS92674.1"/>
    </source>
</evidence>
<protein>
    <submittedName>
        <fullName evidence="1">Uncharacterized protein</fullName>
    </submittedName>
</protein>
<dbReference type="Proteomes" id="UP000003179">
    <property type="component" value="Unassembled WGS sequence"/>
</dbReference>
<gene>
    <name evidence="1" type="ORF">HMPREF9607_01205</name>
</gene>
<dbReference type="EMBL" id="ADZU01000019">
    <property type="protein sequence ID" value="EFS92674.1"/>
    <property type="molecule type" value="Genomic_DNA"/>
</dbReference>